<dbReference type="InterPro" id="IPR010998">
    <property type="entry name" value="Integrase_recombinase_N"/>
</dbReference>
<dbReference type="PANTHER" id="PTHR30349">
    <property type="entry name" value="PHAGE INTEGRASE-RELATED"/>
    <property type="match status" value="1"/>
</dbReference>
<comment type="similarity">
    <text evidence="1">Belongs to the 'phage' integrase family.</text>
</comment>
<dbReference type="Gene3D" id="1.10.443.10">
    <property type="entry name" value="Intergrase catalytic core"/>
    <property type="match status" value="1"/>
</dbReference>
<dbReference type="GO" id="GO:0003677">
    <property type="term" value="F:DNA binding"/>
    <property type="evidence" value="ECO:0007669"/>
    <property type="project" value="UniProtKB-KW"/>
</dbReference>
<keyword evidence="3" id="KW-0233">DNA recombination</keyword>
<dbReference type="Pfam" id="PF00589">
    <property type="entry name" value="Phage_integrase"/>
    <property type="match status" value="1"/>
</dbReference>
<keyword evidence="2" id="KW-0238">DNA-binding</keyword>
<dbReference type="InterPro" id="IPR013762">
    <property type="entry name" value="Integrase-like_cat_sf"/>
</dbReference>
<dbReference type="InterPro" id="IPR011010">
    <property type="entry name" value="DNA_brk_join_enz"/>
</dbReference>
<evidence type="ECO:0000256" key="3">
    <source>
        <dbReference type="ARBA" id="ARBA00023172"/>
    </source>
</evidence>
<reference evidence="6" key="1">
    <citation type="submission" date="2016-10" db="EMBL/GenBank/DDBJ databases">
        <authorList>
            <person name="Varghese N."/>
            <person name="Submissions S."/>
        </authorList>
    </citation>
    <scope>NUCLEOTIDE SEQUENCE [LARGE SCALE GENOMIC DNA]</scope>
    <source>
        <strain evidence="6">CGMCC 1.8895</strain>
    </source>
</reference>
<evidence type="ECO:0000256" key="1">
    <source>
        <dbReference type="ARBA" id="ARBA00008857"/>
    </source>
</evidence>
<dbReference type="Proteomes" id="UP000199008">
    <property type="component" value="Unassembled WGS sequence"/>
</dbReference>
<evidence type="ECO:0000259" key="4">
    <source>
        <dbReference type="PROSITE" id="PS51898"/>
    </source>
</evidence>
<dbReference type="InterPro" id="IPR028259">
    <property type="entry name" value="AP2-like_int_N"/>
</dbReference>
<dbReference type="PANTHER" id="PTHR30349:SF64">
    <property type="entry name" value="PROPHAGE INTEGRASE INTD-RELATED"/>
    <property type="match status" value="1"/>
</dbReference>
<accession>A0A1G9EY97</accession>
<evidence type="ECO:0000256" key="2">
    <source>
        <dbReference type="ARBA" id="ARBA00023125"/>
    </source>
</evidence>
<gene>
    <name evidence="5" type="ORF">SAMN05216216_11051</name>
</gene>
<dbReference type="AlphaFoldDB" id="A0A1G9EY97"/>
<dbReference type="RefSeq" id="WP_092986064.1">
    <property type="nucleotide sequence ID" value="NZ_FNFY01000010.1"/>
</dbReference>
<dbReference type="InterPro" id="IPR025269">
    <property type="entry name" value="SAM-like_dom"/>
</dbReference>
<sequence length="351" mass="40705">MSVKKRGATWQYDFYHDDKRYRKSGFKTKREATMEENERLNQLTKGFHLDDDISFAEYFRNWTRSRSINKAAGTIQNYNLFSDIINDYFDDAPLNKMTRPKYQTFLNWYGMEAPSRNGGKGHARGTLNQINSIIRSCVNDAIFEGLIYKDFTYKVELNAAVATKKPADKFMDYDDFKKMKQATTENKNWNNLFFFMMIITGARYSDIIDMQYSHINELKNDVYLSGTKTDTAARTVKVSKSDMLVLKDYLSVLPYNMSGYVFRRNGFRPYSSSLNLSLKKLCSELDIKGVSMHAIRHTHCSVLIKEGISISYISERLGHKNTQITYETYAHLLKEHKNEAEMKAADAIANL</sequence>
<dbReference type="EMBL" id="FNFY01000010">
    <property type="protein sequence ID" value="SDK81157.1"/>
    <property type="molecule type" value="Genomic_DNA"/>
</dbReference>
<dbReference type="OrthoDB" id="9803188at2"/>
<keyword evidence="6" id="KW-1185">Reference proteome</keyword>
<dbReference type="Gene3D" id="1.10.150.130">
    <property type="match status" value="1"/>
</dbReference>
<dbReference type="SUPFAM" id="SSF56349">
    <property type="entry name" value="DNA breaking-rejoining enzymes"/>
    <property type="match status" value="1"/>
</dbReference>
<dbReference type="InterPro" id="IPR002104">
    <property type="entry name" value="Integrase_catalytic"/>
</dbReference>
<dbReference type="Pfam" id="PF13102">
    <property type="entry name" value="Phage_int_SAM_5"/>
    <property type="match status" value="1"/>
</dbReference>
<organism evidence="5 6">
    <name type="scientific">Lacicoccus qingdaonensis</name>
    <dbReference type="NCBI Taxonomy" id="576118"/>
    <lineage>
        <taxon>Bacteria</taxon>
        <taxon>Bacillati</taxon>
        <taxon>Bacillota</taxon>
        <taxon>Bacilli</taxon>
        <taxon>Bacillales</taxon>
        <taxon>Salinicoccaceae</taxon>
        <taxon>Lacicoccus</taxon>
    </lineage>
</organism>
<feature type="domain" description="Tyr recombinase" evidence="4">
    <location>
        <begin position="166"/>
        <end position="342"/>
    </location>
</feature>
<dbReference type="Pfam" id="PF14657">
    <property type="entry name" value="Arm-DNA-bind_4"/>
    <property type="match status" value="1"/>
</dbReference>
<dbReference type="PROSITE" id="PS51898">
    <property type="entry name" value="TYR_RECOMBINASE"/>
    <property type="match status" value="1"/>
</dbReference>
<evidence type="ECO:0000313" key="6">
    <source>
        <dbReference type="Proteomes" id="UP000199008"/>
    </source>
</evidence>
<dbReference type="GO" id="GO:0015074">
    <property type="term" value="P:DNA integration"/>
    <property type="evidence" value="ECO:0007669"/>
    <property type="project" value="InterPro"/>
</dbReference>
<proteinExistence type="inferred from homology"/>
<dbReference type="CDD" id="cd01189">
    <property type="entry name" value="INT_ICEBs1_C_like"/>
    <property type="match status" value="1"/>
</dbReference>
<dbReference type="InterPro" id="IPR050090">
    <property type="entry name" value="Tyrosine_recombinase_XerCD"/>
</dbReference>
<protein>
    <submittedName>
        <fullName evidence="5">Site-specific recombinase XerD</fullName>
    </submittedName>
</protein>
<name>A0A1G9EY97_9BACL</name>
<dbReference type="GO" id="GO:0006310">
    <property type="term" value="P:DNA recombination"/>
    <property type="evidence" value="ECO:0007669"/>
    <property type="project" value="UniProtKB-KW"/>
</dbReference>
<dbReference type="STRING" id="576118.SAMN05216216_11051"/>
<evidence type="ECO:0000313" key="5">
    <source>
        <dbReference type="EMBL" id="SDK81157.1"/>
    </source>
</evidence>